<gene>
    <name evidence="1" type="ORF">BRADI_2g27434v3</name>
</gene>
<proteinExistence type="predicted"/>
<accession>A0A0Q3G5M3</accession>
<reference evidence="2" key="3">
    <citation type="submission" date="2018-08" db="UniProtKB">
        <authorList>
            <consortium name="EnsemblPlants"/>
        </authorList>
    </citation>
    <scope>IDENTIFICATION</scope>
    <source>
        <strain evidence="2">cv. Bd21</strain>
    </source>
</reference>
<sequence>MASGSRRAVAASSWHALVSSCVTDSIHCWIFLCLRSWGMGDSVRMDSIHFGQNARFNFLTAHGYHWHAQEYHRTLGLSLIRPANSFTTDSSKEAVMRDENLLTAERYGSANRVYVIVDDDFALPVGFSAA</sequence>
<protein>
    <submittedName>
        <fullName evidence="1 2">Uncharacterized protein</fullName>
    </submittedName>
</protein>
<dbReference type="InParanoid" id="A0A0Q3G5M3"/>
<dbReference type="AlphaFoldDB" id="A0A0Q3G5M3"/>
<dbReference type="Proteomes" id="UP000008810">
    <property type="component" value="Chromosome 2"/>
</dbReference>
<name>A0A0Q3G5M3_BRADI</name>
<dbReference type="PROSITE" id="PS51257">
    <property type="entry name" value="PROKAR_LIPOPROTEIN"/>
    <property type="match status" value="1"/>
</dbReference>
<dbReference type="EMBL" id="CM000881">
    <property type="protein sequence ID" value="KQK06648.2"/>
    <property type="molecule type" value="Genomic_DNA"/>
</dbReference>
<evidence type="ECO:0000313" key="3">
    <source>
        <dbReference type="Proteomes" id="UP000008810"/>
    </source>
</evidence>
<keyword evidence="3" id="KW-1185">Reference proteome</keyword>
<evidence type="ECO:0000313" key="1">
    <source>
        <dbReference type="EMBL" id="KQK06648.2"/>
    </source>
</evidence>
<evidence type="ECO:0000313" key="2">
    <source>
        <dbReference type="EnsemblPlants" id="KQK06648"/>
    </source>
</evidence>
<organism evidence="1">
    <name type="scientific">Brachypodium distachyon</name>
    <name type="common">Purple false brome</name>
    <name type="synonym">Trachynia distachya</name>
    <dbReference type="NCBI Taxonomy" id="15368"/>
    <lineage>
        <taxon>Eukaryota</taxon>
        <taxon>Viridiplantae</taxon>
        <taxon>Streptophyta</taxon>
        <taxon>Embryophyta</taxon>
        <taxon>Tracheophyta</taxon>
        <taxon>Spermatophyta</taxon>
        <taxon>Magnoliopsida</taxon>
        <taxon>Liliopsida</taxon>
        <taxon>Poales</taxon>
        <taxon>Poaceae</taxon>
        <taxon>BOP clade</taxon>
        <taxon>Pooideae</taxon>
        <taxon>Stipodae</taxon>
        <taxon>Brachypodieae</taxon>
        <taxon>Brachypodium</taxon>
    </lineage>
</organism>
<reference evidence="1 2" key="1">
    <citation type="journal article" date="2010" name="Nature">
        <title>Genome sequencing and analysis of the model grass Brachypodium distachyon.</title>
        <authorList>
            <consortium name="International Brachypodium Initiative"/>
        </authorList>
    </citation>
    <scope>NUCLEOTIDE SEQUENCE [LARGE SCALE GENOMIC DNA]</scope>
    <source>
        <strain evidence="1 2">Bd21</strain>
    </source>
</reference>
<reference evidence="1" key="2">
    <citation type="submission" date="2017-06" db="EMBL/GenBank/DDBJ databases">
        <title>WGS assembly of Brachypodium distachyon.</title>
        <authorList>
            <consortium name="The International Brachypodium Initiative"/>
            <person name="Lucas S."/>
            <person name="Harmon-Smith M."/>
            <person name="Lail K."/>
            <person name="Tice H."/>
            <person name="Grimwood J."/>
            <person name="Bruce D."/>
            <person name="Barry K."/>
            <person name="Shu S."/>
            <person name="Lindquist E."/>
            <person name="Wang M."/>
            <person name="Pitluck S."/>
            <person name="Vogel J.P."/>
            <person name="Garvin D.F."/>
            <person name="Mockler T.C."/>
            <person name="Schmutz J."/>
            <person name="Rokhsar D."/>
            <person name="Bevan M.W."/>
        </authorList>
    </citation>
    <scope>NUCLEOTIDE SEQUENCE</scope>
    <source>
        <strain evidence="1">Bd21</strain>
    </source>
</reference>
<dbReference type="EnsemblPlants" id="KQK06648">
    <property type="protein sequence ID" value="KQK06648"/>
    <property type="gene ID" value="BRADI_2g27434v3"/>
</dbReference>
<dbReference type="OrthoDB" id="408373at2759"/>
<dbReference type="Gramene" id="KQK06648">
    <property type="protein sequence ID" value="KQK06648"/>
    <property type="gene ID" value="BRADI_2g27434v3"/>
</dbReference>